<sequence>MTTDQVAAPSAPSSEGTAEFYDVFNLLLIDVWDENFHQGYWEDENDESSNRRAAERMTQLLIDHSGLENGGRVLDVGCGIGLSAFQLAGATPAEIVGISNNQAQIDEANRRSRAQGLADRVTFEYADVYALPYPEGSFDVVWVFDALLHMDRLRTLRELRRVLRPGGRVVVTDKLQTGPMSPEDERAVSEFMTDLQASPILWENEYRALVAEADLEVAELLDISKHTYKSSTRTIEAVNAKYDALIDRYGEQVIPMLELLRNPVGLVKELGYLLCVAKKPA</sequence>
<keyword evidence="2" id="KW-0808">Transferase</keyword>
<keyword evidence="3" id="KW-1185">Reference proteome</keyword>
<dbReference type="PANTHER" id="PTHR44068">
    <property type="entry name" value="ZGC:194242"/>
    <property type="match status" value="1"/>
</dbReference>
<keyword evidence="2" id="KW-0830">Ubiquinone</keyword>
<dbReference type="RefSeq" id="WP_184616707.1">
    <property type="nucleotide sequence ID" value="NZ_BOOS01000083.1"/>
</dbReference>
<evidence type="ECO:0000313" key="2">
    <source>
        <dbReference type="EMBL" id="MBB5630208.1"/>
    </source>
</evidence>
<keyword evidence="2" id="KW-0489">Methyltransferase</keyword>
<protein>
    <submittedName>
        <fullName evidence="2">Ubiquinone/menaquinone biosynthesis C-methylase UbiE</fullName>
    </submittedName>
</protein>
<gene>
    <name evidence="2" type="ORF">BJ981_005972</name>
</gene>
<dbReference type="GO" id="GO:0008757">
    <property type="term" value="F:S-adenosylmethionine-dependent methyltransferase activity"/>
    <property type="evidence" value="ECO:0007669"/>
    <property type="project" value="InterPro"/>
</dbReference>
<proteinExistence type="predicted"/>
<organism evidence="2 3">
    <name type="scientific">Sphaerisporangium krabiense</name>
    <dbReference type="NCBI Taxonomy" id="763782"/>
    <lineage>
        <taxon>Bacteria</taxon>
        <taxon>Bacillati</taxon>
        <taxon>Actinomycetota</taxon>
        <taxon>Actinomycetes</taxon>
        <taxon>Streptosporangiales</taxon>
        <taxon>Streptosporangiaceae</taxon>
        <taxon>Sphaerisporangium</taxon>
    </lineage>
</organism>
<feature type="domain" description="Methyltransferase" evidence="1">
    <location>
        <begin position="73"/>
        <end position="167"/>
    </location>
</feature>
<dbReference type="InterPro" id="IPR041698">
    <property type="entry name" value="Methyltransf_25"/>
</dbReference>
<dbReference type="Pfam" id="PF13649">
    <property type="entry name" value="Methyltransf_25"/>
    <property type="match status" value="1"/>
</dbReference>
<evidence type="ECO:0000313" key="3">
    <source>
        <dbReference type="Proteomes" id="UP000588112"/>
    </source>
</evidence>
<comment type="caution">
    <text evidence="2">The sequence shown here is derived from an EMBL/GenBank/DDBJ whole genome shotgun (WGS) entry which is preliminary data.</text>
</comment>
<dbReference type="Gene3D" id="3.40.50.150">
    <property type="entry name" value="Vaccinia Virus protein VP39"/>
    <property type="match status" value="1"/>
</dbReference>
<dbReference type="AlphaFoldDB" id="A0A7W8ZAQ5"/>
<dbReference type="GO" id="GO:0032259">
    <property type="term" value="P:methylation"/>
    <property type="evidence" value="ECO:0007669"/>
    <property type="project" value="UniProtKB-KW"/>
</dbReference>
<evidence type="ECO:0000259" key="1">
    <source>
        <dbReference type="Pfam" id="PF13649"/>
    </source>
</evidence>
<name>A0A7W8ZAQ5_9ACTN</name>
<dbReference type="SUPFAM" id="SSF53335">
    <property type="entry name" value="S-adenosyl-L-methionine-dependent methyltransferases"/>
    <property type="match status" value="1"/>
</dbReference>
<dbReference type="Proteomes" id="UP000588112">
    <property type="component" value="Unassembled WGS sequence"/>
</dbReference>
<dbReference type="InterPro" id="IPR029063">
    <property type="entry name" value="SAM-dependent_MTases_sf"/>
</dbReference>
<dbReference type="CDD" id="cd02440">
    <property type="entry name" value="AdoMet_MTases"/>
    <property type="match status" value="1"/>
</dbReference>
<dbReference type="EMBL" id="JACHBR010000002">
    <property type="protein sequence ID" value="MBB5630208.1"/>
    <property type="molecule type" value="Genomic_DNA"/>
</dbReference>
<dbReference type="InterPro" id="IPR050447">
    <property type="entry name" value="Erg6_SMT_methyltransf"/>
</dbReference>
<accession>A0A7W8ZAQ5</accession>
<reference evidence="2 3" key="1">
    <citation type="submission" date="2020-08" db="EMBL/GenBank/DDBJ databases">
        <title>Sequencing the genomes of 1000 actinobacteria strains.</title>
        <authorList>
            <person name="Klenk H.-P."/>
        </authorList>
    </citation>
    <scope>NUCLEOTIDE SEQUENCE [LARGE SCALE GENOMIC DNA]</scope>
    <source>
        <strain evidence="2 3">DSM 45790</strain>
    </source>
</reference>
<dbReference type="PANTHER" id="PTHR44068:SF11">
    <property type="entry name" value="GERANYL DIPHOSPHATE 2-C-METHYLTRANSFERASE"/>
    <property type="match status" value="1"/>
</dbReference>